<evidence type="ECO:0000313" key="8">
    <source>
        <dbReference type="Proteomes" id="UP001476247"/>
    </source>
</evidence>
<name>A0ABP9Y2M9_9FUNG</name>
<organism evidence="7 8">
    <name type="scientific">Helicostylum pulchrum</name>
    <dbReference type="NCBI Taxonomy" id="562976"/>
    <lineage>
        <taxon>Eukaryota</taxon>
        <taxon>Fungi</taxon>
        <taxon>Fungi incertae sedis</taxon>
        <taxon>Mucoromycota</taxon>
        <taxon>Mucoromycotina</taxon>
        <taxon>Mucoromycetes</taxon>
        <taxon>Mucorales</taxon>
        <taxon>Mucorineae</taxon>
        <taxon>Mucoraceae</taxon>
        <taxon>Helicostylum</taxon>
    </lineage>
</organism>
<evidence type="ECO:0000256" key="6">
    <source>
        <dbReference type="SAM" id="MobiDB-lite"/>
    </source>
</evidence>
<keyword evidence="4" id="KW-0175">Coiled coil</keyword>
<evidence type="ECO:0000256" key="2">
    <source>
        <dbReference type="ARBA" id="ARBA00007336"/>
    </source>
</evidence>
<feature type="compositionally biased region" description="Basic and acidic residues" evidence="6">
    <location>
        <begin position="234"/>
        <end position="252"/>
    </location>
</feature>
<evidence type="ECO:0000256" key="1">
    <source>
        <dbReference type="ARBA" id="ARBA00004604"/>
    </source>
</evidence>
<reference evidence="7 8" key="1">
    <citation type="submission" date="2024-04" db="EMBL/GenBank/DDBJ databases">
        <title>genome sequences of Mucor flavus KT1a and Helicostylum pulchrum KT1b strains isolation_sourced from the surface of a dry-aged beef.</title>
        <authorList>
            <person name="Toyotome T."/>
            <person name="Hosono M."/>
            <person name="Torimaru M."/>
            <person name="Fukuda K."/>
            <person name="Mikami N."/>
        </authorList>
    </citation>
    <scope>NUCLEOTIDE SEQUENCE [LARGE SCALE GENOMIC DNA]</scope>
    <source>
        <strain evidence="7 8">KT1b</strain>
    </source>
</reference>
<evidence type="ECO:0000256" key="4">
    <source>
        <dbReference type="ARBA" id="ARBA00023054"/>
    </source>
</evidence>
<comment type="subcellular location">
    <subcellularLocation>
        <location evidence="1">Nucleus</location>
        <location evidence="1">Nucleolus</location>
    </subcellularLocation>
</comment>
<gene>
    <name evidence="7" type="ORF">HPULCUR_006685</name>
</gene>
<evidence type="ECO:0000256" key="3">
    <source>
        <dbReference type="ARBA" id="ARBA00022517"/>
    </source>
</evidence>
<dbReference type="InterPro" id="IPR008610">
    <property type="entry name" value="Ebp2"/>
</dbReference>
<sequence>MAPKAKKIKTNHVVEDKVAQPIVEEKAQLIVGEKSQPVVEEKEPDWYLLEDLEAEDIDDEFGDMVIEQRLLVNNVDALERITDDIKYPEDVPFIETMAVTSKEPTKVNDVFDDLEREEAFYQQALEAAYIGRDLTLKAGAVFFRPENFIAPMLKDDKQMEAVRQRLISEAKDGDEDALRRLHIFNKEQKKAKTNERAKLLLRKRKDGAEVTLDDEFNVDLDEAERLAAATSTSKSKDDRPAKNYTKDTKNEKYSLSSSRKKETAGANPAKKGMSIKKKSGIKRPGKAKRQASRGRT</sequence>
<proteinExistence type="inferred from homology"/>
<evidence type="ECO:0000313" key="7">
    <source>
        <dbReference type="EMBL" id="GAA5801240.1"/>
    </source>
</evidence>
<accession>A0ABP9Y2M9</accession>
<protein>
    <submittedName>
        <fullName evidence="7">Uncharacterized protein</fullName>
    </submittedName>
</protein>
<feature type="compositionally biased region" description="Basic residues" evidence="6">
    <location>
        <begin position="273"/>
        <end position="296"/>
    </location>
</feature>
<dbReference type="EMBL" id="BAABUJ010000018">
    <property type="protein sequence ID" value="GAA5801240.1"/>
    <property type="molecule type" value="Genomic_DNA"/>
</dbReference>
<comment type="caution">
    <text evidence="7">The sequence shown here is derived from an EMBL/GenBank/DDBJ whole genome shotgun (WGS) entry which is preliminary data.</text>
</comment>
<feature type="region of interest" description="Disordered" evidence="6">
    <location>
        <begin position="228"/>
        <end position="296"/>
    </location>
</feature>
<keyword evidence="8" id="KW-1185">Reference proteome</keyword>
<dbReference type="PANTHER" id="PTHR13028:SF0">
    <property type="entry name" value="RRNA-PROCESSING PROTEIN EBP2-RELATED"/>
    <property type="match status" value="1"/>
</dbReference>
<dbReference type="PANTHER" id="PTHR13028">
    <property type="entry name" value="RRNA PROCESSING PROTEIN EBNA1-BINDING PROTEIN-RELATED"/>
    <property type="match status" value="1"/>
</dbReference>
<dbReference type="Proteomes" id="UP001476247">
    <property type="component" value="Unassembled WGS sequence"/>
</dbReference>
<keyword evidence="5" id="KW-0539">Nucleus</keyword>
<evidence type="ECO:0000256" key="5">
    <source>
        <dbReference type="ARBA" id="ARBA00023242"/>
    </source>
</evidence>
<comment type="similarity">
    <text evidence="2">Belongs to the EBP2 family.</text>
</comment>
<dbReference type="Pfam" id="PF05890">
    <property type="entry name" value="Ebp2"/>
    <property type="match status" value="1"/>
</dbReference>
<keyword evidence="3" id="KW-0690">Ribosome biogenesis</keyword>